<name>A0A2S0HZH1_9FLAO</name>
<dbReference type="Proteomes" id="UP000238442">
    <property type="component" value="Chromosome"/>
</dbReference>
<reference evidence="1 2" key="1">
    <citation type="submission" date="2018-02" db="EMBL/GenBank/DDBJ databases">
        <title>Genomic analysis of the strain RR4-38 isolated from a seawater recirculating aquaculture system.</title>
        <authorList>
            <person name="Kim Y.-S."/>
            <person name="Jang Y.H."/>
            <person name="Kim K.-H."/>
        </authorList>
    </citation>
    <scope>NUCLEOTIDE SEQUENCE [LARGE SCALE GENOMIC DNA]</scope>
    <source>
        <strain evidence="1 2">RR4-38</strain>
    </source>
</reference>
<dbReference type="AlphaFoldDB" id="A0A2S0HZH1"/>
<evidence type="ECO:0008006" key="3">
    <source>
        <dbReference type="Google" id="ProtNLM"/>
    </source>
</evidence>
<organism evidence="1 2">
    <name type="scientific">Pukyongia salina</name>
    <dbReference type="NCBI Taxonomy" id="2094025"/>
    <lineage>
        <taxon>Bacteria</taxon>
        <taxon>Pseudomonadati</taxon>
        <taxon>Bacteroidota</taxon>
        <taxon>Flavobacteriia</taxon>
        <taxon>Flavobacteriales</taxon>
        <taxon>Flavobacteriaceae</taxon>
        <taxon>Pukyongia</taxon>
    </lineage>
</organism>
<proteinExistence type="predicted"/>
<dbReference type="InterPro" id="IPR029787">
    <property type="entry name" value="Nucleotide_cyclase"/>
</dbReference>
<dbReference type="OrthoDB" id="7064118at2"/>
<accession>A0A2S0HZH1</accession>
<dbReference type="Gene3D" id="3.30.70.1230">
    <property type="entry name" value="Nucleotide cyclase"/>
    <property type="match status" value="1"/>
</dbReference>
<gene>
    <name evidence="1" type="ORF">C5O00_12985</name>
</gene>
<protein>
    <recommendedName>
        <fullName evidence="3">SatD family (SatD)</fullName>
    </recommendedName>
</protein>
<evidence type="ECO:0000313" key="1">
    <source>
        <dbReference type="EMBL" id="AVI52018.1"/>
    </source>
</evidence>
<sequence length="224" mass="25090">MKNATIAVITGDLVDSSRFSNKRMSAIIGRLNTEFKAYTKLPGDKSVEFTMFRGDSFQGIVEDPSLALSLALQIKALINSFNDADTDAGNNVPLADVRISIGIGEASYDLNAINVSNGEAFQLSGRTLDSMKSRQSKMAVTTPVTDVNDEFEVHMKFLDATTDRWSMASAEVVYYLLQDYKEQQIAQELNRSQAAINHRKKAAGWDEIRLLLRRYEQLTKKYFI</sequence>
<keyword evidence="2" id="KW-1185">Reference proteome</keyword>
<dbReference type="KEGG" id="aue:C5O00_12985"/>
<evidence type="ECO:0000313" key="2">
    <source>
        <dbReference type="Proteomes" id="UP000238442"/>
    </source>
</evidence>
<dbReference type="RefSeq" id="WP_105217258.1">
    <property type="nucleotide sequence ID" value="NZ_CP027062.1"/>
</dbReference>
<dbReference type="EMBL" id="CP027062">
    <property type="protein sequence ID" value="AVI52018.1"/>
    <property type="molecule type" value="Genomic_DNA"/>
</dbReference>